<organism evidence="1 2">
    <name type="scientific">Anaplasma phagocytophilum str. ApMUC09</name>
    <dbReference type="NCBI Taxonomy" id="1359152"/>
    <lineage>
        <taxon>Bacteria</taxon>
        <taxon>Pseudomonadati</taxon>
        <taxon>Pseudomonadota</taxon>
        <taxon>Alphaproteobacteria</taxon>
        <taxon>Rickettsiales</taxon>
        <taxon>Anaplasmataceae</taxon>
        <taxon>Anaplasma</taxon>
        <taxon>phagocytophilum group</taxon>
    </lineage>
</organism>
<protein>
    <submittedName>
        <fullName evidence="1">Uncharacterized protein</fullName>
    </submittedName>
</protein>
<name>A0A0F3N9E0_ANAPH</name>
<dbReference type="Proteomes" id="UP000033441">
    <property type="component" value="Unassembled WGS sequence"/>
</dbReference>
<sequence length="40" mass="4447">MLFPQATRPILHTICYRLISLLEYVLPEGIAASRAASMLS</sequence>
<dbReference type="AlphaFoldDB" id="A0A0F3N9E0"/>
<proteinExistence type="predicted"/>
<evidence type="ECO:0000313" key="2">
    <source>
        <dbReference type="Proteomes" id="UP000033441"/>
    </source>
</evidence>
<evidence type="ECO:0000313" key="1">
    <source>
        <dbReference type="EMBL" id="KJV64683.1"/>
    </source>
</evidence>
<comment type="caution">
    <text evidence="1">The sequence shown here is derived from an EMBL/GenBank/DDBJ whole genome shotgun (WGS) entry which is preliminary data.</text>
</comment>
<reference evidence="1 2" key="1">
    <citation type="submission" date="2015-02" db="EMBL/GenBank/DDBJ databases">
        <title>Genome Sequencing of Rickettsiales.</title>
        <authorList>
            <person name="Daugherty S.C."/>
            <person name="Su Q."/>
            <person name="Abolude K."/>
            <person name="Beier-Sexton M."/>
            <person name="Carlyon J.A."/>
            <person name="Carter R."/>
            <person name="Day N.P."/>
            <person name="Dumler S.J."/>
            <person name="Dyachenko V."/>
            <person name="Godinez A."/>
            <person name="Kurtti T.J."/>
            <person name="Lichay M."/>
            <person name="Mullins K.E."/>
            <person name="Ott S."/>
            <person name="Pappas-Brown V."/>
            <person name="Paris D.H."/>
            <person name="Patel P."/>
            <person name="Richards A.L."/>
            <person name="Sadzewicz L."/>
            <person name="Sears K."/>
            <person name="Seidman D."/>
            <person name="Sengamalay N."/>
            <person name="Stenos J."/>
            <person name="Tallon L.J."/>
            <person name="Vincent G."/>
            <person name="Fraser C.M."/>
            <person name="Munderloh U."/>
            <person name="Dunning-Hotopp J.C."/>
        </authorList>
    </citation>
    <scope>NUCLEOTIDE SEQUENCE [LARGE SCALE GENOMIC DNA]</scope>
    <source>
        <strain evidence="1 2">ApMUC09</strain>
    </source>
</reference>
<accession>A0A0F3N9E0</accession>
<gene>
    <name evidence="1" type="ORF">APHMUC_1487</name>
</gene>
<dbReference type="EMBL" id="LANV01000001">
    <property type="protein sequence ID" value="KJV64683.1"/>
    <property type="molecule type" value="Genomic_DNA"/>
</dbReference>
<dbReference type="PATRIC" id="fig|1359152.3.peg.1555"/>